<accession>A0A816LSH9</accession>
<dbReference type="PROSITE" id="PS01186">
    <property type="entry name" value="EGF_2"/>
    <property type="match status" value="1"/>
</dbReference>
<gene>
    <name evidence="6" type="ORF">XDN619_LOCUS1057</name>
</gene>
<feature type="signal peptide" evidence="4">
    <location>
        <begin position="1"/>
        <end position="16"/>
    </location>
</feature>
<feature type="chain" id="PRO_5032672087" description="EGF-like domain-containing protein" evidence="4">
    <location>
        <begin position="17"/>
        <end position="1226"/>
    </location>
</feature>
<evidence type="ECO:0000256" key="3">
    <source>
        <dbReference type="PROSITE-ProRule" id="PRU00124"/>
    </source>
</evidence>
<dbReference type="InterPro" id="IPR002172">
    <property type="entry name" value="LDrepeatLR_classA_rpt"/>
</dbReference>
<dbReference type="InterPro" id="IPR036055">
    <property type="entry name" value="LDL_receptor-like_sf"/>
</dbReference>
<evidence type="ECO:0000256" key="1">
    <source>
        <dbReference type="ARBA" id="ARBA00023157"/>
    </source>
</evidence>
<name>A0A816LSH9_9BILA</name>
<dbReference type="PROSITE" id="PS50026">
    <property type="entry name" value="EGF_3"/>
    <property type="match status" value="1"/>
</dbReference>
<evidence type="ECO:0000256" key="2">
    <source>
        <dbReference type="PROSITE-ProRule" id="PRU00076"/>
    </source>
</evidence>
<dbReference type="Pfam" id="PF00057">
    <property type="entry name" value="Ldl_recept_a"/>
    <property type="match status" value="1"/>
</dbReference>
<dbReference type="PROSITE" id="PS00022">
    <property type="entry name" value="EGF_1"/>
    <property type="match status" value="2"/>
</dbReference>
<dbReference type="PROSITE" id="PS50068">
    <property type="entry name" value="LDLRA_2"/>
    <property type="match status" value="3"/>
</dbReference>
<dbReference type="AlphaFoldDB" id="A0A816LSH9"/>
<keyword evidence="4" id="KW-0732">Signal</keyword>
<dbReference type="Gene3D" id="2.10.25.10">
    <property type="entry name" value="Laminin"/>
    <property type="match status" value="1"/>
</dbReference>
<evidence type="ECO:0000259" key="5">
    <source>
        <dbReference type="PROSITE" id="PS50026"/>
    </source>
</evidence>
<sequence>MMKIVLVFHLFLSVKGSFHLYNTKKSDNRDYKDCLYSFTSNIPINEWQLVPYCIRHNLQTFDDDGLECDTEADYTFAVLKSKNTNSLHLYTWNAPIDTINDYQKYLSGGDLSLAGHHYCNCSANWFGTRCQYSFDQSIETMTFDEIIMSQFKRKQPLSDTYEIVNDPSMLTCYEGLRCHSTICLDWRQICDRNLNCENGEDEPDECILLETNECKNDEYRCQYGTCIPKTFLIDFSYECMDLSDENKNKPLYCDSHCYVSPSLFCDFHFGDALKFSCGDGEFTDFYEWRTSCSNGRDLFLRRNLLLAPTPNDTNNLTNISSECWFFMLCINRAKHKITKLFDLIHRKCECSSGSVEESRCLAYFRKHCPTSFFFQTPWNPLYPFIRFLYHNIPNYSSKWWYSTHACYNQSHCLTFPFSGLPLIDGLVCITHDRENVLYSDASVQQIFSACSIRYTPMLADDRRLFYCNKSMKLISKHRVQDDISDCYYMEDNFIAKYSSEGKFVLDDEDASIMRNFNLTDRFKCNTTDEWLPRWTIGVGNDSACGDKSDKLYLGSCKVTSDIGCQFLRGLYSPPVFYVFQENCNSVLKLYFPVKNETDETNCEEWSSIRCNGHWNLINGEDELNCPNTISSYITHTVLKCNVNEHYCAYTNGTMGCLSKERAGDGIIDCLGQTDERMASCAFKFPESPFFCHHLSYGNLCLSFNDLCNGRFTCDGSDDELMCPWMKYSIHNDFEYTCKNGTRINRNRQCDDVIDCQSDGEDEWFCDLRGERKIPQFSFDKIEGYPSIIDSAHLTSVTDFHPSMSVPVNYILFRSVNPLDDWFCNRGIIVKKRASGIECFCPPSYYGSRCEYQSERVLITLRIDTLATLSGRHNQQNAIRLLACLMLGDAVVHHENIVHVPLMKQMLYLNYPRPPPKPHGNWTVRLDAYSVTTSNVDFKASWLFDVPFSFLPVNRLVLHLTLDDQEMCNTLTCVHGSCRKHLNSPHREYCQCEENWSGVQCNVTSSCSCTRGGKCFSQICVCPLGRMGSECEASFDPCSSVTCQHDGICLPLDERQHMKFICSCNSGYYGVYCEHANAYVDIHFSNSLDFHSGPLSAAVFVHFLELDKESPGILFVQNRLLYKQLPLNKPLRAFNNGQKYLSTFVLLQIFFEPNNVNYYIGAVLKSQFTNIATTIYKLNRCPFDARPRYSSKRVTGRAVSSDQNSVDSSCSNALARTDIELSVVDDI</sequence>
<feature type="disulfide bond" evidence="3">
    <location>
        <begin position="214"/>
        <end position="226"/>
    </location>
</feature>
<dbReference type="InterPro" id="IPR000742">
    <property type="entry name" value="EGF"/>
</dbReference>
<dbReference type="SMART" id="SM00181">
    <property type="entry name" value="EGF"/>
    <property type="match status" value="4"/>
</dbReference>
<dbReference type="CDD" id="cd00112">
    <property type="entry name" value="LDLa"/>
    <property type="match status" value="2"/>
</dbReference>
<evidence type="ECO:0000313" key="6">
    <source>
        <dbReference type="EMBL" id="CAF1954695.1"/>
    </source>
</evidence>
<feature type="disulfide bond" evidence="3">
    <location>
        <begin position="178"/>
        <end position="196"/>
    </location>
</feature>
<evidence type="ECO:0000256" key="4">
    <source>
        <dbReference type="SAM" id="SignalP"/>
    </source>
</evidence>
<comment type="caution">
    <text evidence="2">Lacks conserved residue(s) required for the propagation of feature annotation.</text>
</comment>
<feature type="domain" description="EGF-like" evidence="5">
    <location>
        <begin position="1033"/>
        <end position="1073"/>
    </location>
</feature>
<dbReference type="SUPFAM" id="SSF57424">
    <property type="entry name" value="LDL receptor-like module"/>
    <property type="match status" value="1"/>
</dbReference>
<dbReference type="PANTHER" id="PTHR24033:SF151">
    <property type="entry name" value="NOTCH 2"/>
    <property type="match status" value="1"/>
</dbReference>
<proteinExistence type="predicted"/>
<reference evidence="6" key="1">
    <citation type="submission" date="2021-02" db="EMBL/GenBank/DDBJ databases">
        <authorList>
            <person name="Nowell W R."/>
        </authorList>
    </citation>
    <scope>NUCLEOTIDE SEQUENCE</scope>
</reference>
<evidence type="ECO:0000313" key="7">
    <source>
        <dbReference type="Proteomes" id="UP000663887"/>
    </source>
</evidence>
<feature type="disulfide bond" evidence="2">
    <location>
        <begin position="1063"/>
        <end position="1072"/>
    </location>
</feature>
<dbReference type="SUPFAM" id="SSF57196">
    <property type="entry name" value="EGF/Laminin"/>
    <property type="match status" value="1"/>
</dbReference>
<dbReference type="PANTHER" id="PTHR24033">
    <property type="entry name" value="EGF-LIKE DOMAIN-CONTAINING PROTEIN"/>
    <property type="match status" value="1"/>
</dbReference>
<organism evidence="6 7">
    <name type="scientific">Rotaria magnacalcarata</name>
    <dbReference type="NCBI Taxonomy" id="392030"/>
    <lineage>
        <taxon>Eukaryota</taxon>
        <taxon>Metazoa</taxon>
        <taxon>Spiralia</taxon>
        <taxon>Gnathifera</taxon>
        <taxon>Rotifera</taxon>
        <taxon>Eurotatoria</taxon>
        <taxon>Bdelloidea</taxon>
        <taxon>Philodinida</taxon>
        <taxon>Philodinidae</taxon>
        <taxon>Rotaria</taxon>
    </lineage>
</organism>
<dbReference type="EMBL" id="CAJNRG010000052">
    <property type="protein sequence ID" value="CAF1954695.1"/>
    <property type="molecule type" value="Genomic_DNA"/>
</dbReference>
<dbReference type="InterPro" id="IPR051830">
    <property type="entry name" value="NOTCH_homolog"/>
</dbReference>
<protein>
    <recommendedName>
        <fullName evidence="5">EGF-like domain-containing protein</fullName>
    </recommendedName>
</protein>
<feature type="disulfide bond" evidence="3">
    <location>
        <begin position="221"/>
        <end position="239"/>
    </location>
</feature>
<dbReference type="Gene3D" id="4.10.400.10">
    <property type="entry name" value="Low-density Lipoprotein Receptor"/>
    <property type="match status" value="1"/>
</dbReference>
<dbReference type="Proteomes" id="UP000663887">
    <property type="component" value="Unassembled WGS sequence"/>
</dbReference>
<keyword evidence="2" id="KW-0245">EGF-like domain</keyword>
<comment type="caution">
    <text evidence="6">The sequence shown here is derived from an EMBL/GenBank/DDBJ whole genome shotgun (WGS) entry which is preliminary data.</text>
</comment>
<dbReference type="PRINTS" id="PR00261">
    <property type="entry name" value="LDLRECEPTOR"/>
</dbReference>
<keyword evidence="1 2" id="KW-1015">Disulfide bond</keyword>
<dbReference type="SMART" id="SM00192">
    <property type="entry name" value="LDLa"/>
    <property type="match status" value="5"/>
</dbReference>
<feature type="disulfide bond" evidence="3">
    <location>
        <begin position="707"/>
        <end position="722"/>
    </location>
</feature>